<dbReference type="InterPro" id="IPR036278">
    <property type="entry name" value="Sialidase_sf"/>
</dbReference>
<dbReference type="Pfam" id="PF13859">
    <property type="entry name" value="BNR_3"/>
    <property type="match status" value="1"/>
</dbReference>
<dbReference type="Gene3D" id="2.60.120.200">
    <property type="match status" value="1"/>
</dbReference>
<evidence type="ECO:0000259" key="3">
    <source>
        <dbReference type="Pfam" id="PF22925"/>
    </source>
</evidence>
<feature type="domain" description="Trans-sialidase C-terminal" evidence="3">
    <location>
        <begin position="510"/>
        <end position="720"/>
    </location>
</feature>
<organism evidence="4 5">
    <name type="scientific">Trypanosoma cruzi</name>
    <dbReference type="NCBI Taxonomy" id="5693"/>
    <lineage>
        <taxon>Eukaryota</taxon>
        <taxon>Discoba</taxon>
        <taxon>Euglenozoa</taxon>
        <taxon>Kinetoplastea</taxon>
        <taxon>Metakinetoplastina</taxon>
        <taxon>Trypanosomatida</taxon>
        <taxon>Trypanosomatidae</taxon>
        <taxon>Trypanosoma</taxon>
        <taxon>Schizotrypanum</taxon>
    </lineage>
</organism>
<dbReference type="Proteomes" id="UP000246078">
    <property type="component" value="Unassembled WGS sequence"/>
</dbReference>
<protein>
    <submittedName>
        <fullName evidence="4">Putative trans-sialidase, Group V</fullName>
    </submittedName>
</protein>
<dbReference type="VEuPathDB" id="TriTrypDB:Tc_MARK_10117"/>
<feature type="region of interest" description="Disordered" evidence="1">
    <location>
        <begin position="745"/>
        <end position="826"/>
    </location>
</feature>
<dbReference type="VEuPathDB" id="TriTrypDB:C3747_145g111"/>
<dbReference type="Gene3D" id="2.120.10.10">
    <property type="match status" value="1"/>
</dbReference>
<dbReference type="VEuPathDB" id="TriTrypDB:TcCLB.511643.40"/>
<dbReference type="EMBL" id="PRFC01000145">
    <property type="protein sequence ID" value="PWV04701.1"/>
    <property type="molecule type" value="Genomic_DNA"/>
</dbReference>
<dbReference type="SUPFAM" id="SSF50939">
    <property type="entry name" value="Sialidases"/>
    <property type="match status" value="1"/>
</dbReference>
<sequence>MLSRVAAVEAPRTHNRRGVTGSSGRRKEGGESEPQGPNISRHLFHFVLLVVIAFGGSVGAVTADEVQESDLGSSSGKHFVWRDVKDGEKVSLLRVPSLVEMNGEVFAVAEAQCGKDGATLPCIASQFMKFDDRNPKALETTQVKTQVLEECSSEEGKCPSQTVVLEGSGSQTRLFVGRPTTAVKGSDIYMLAGKYDSKGCLRSVAAQLGLLLVKGNVSAGDNEKRILWNDTVSIPCNTIGEHDVSLTGYIGGGGSGVKMNDGTLVFPLEAVKKKDVAENDAKNNNVSLIIYSSDSANWKLSKGMSADGCSDPSVVEWKDTKLMMMTACAGGRRRVYESGDKGESWTEALGTLSRVWGNKHEGKAKAVRSGFTTAEIDERKVMLVTLPVYSEKDGNEKGELHLWLTDNTHIVDIGSVSDDGDEEVAASSLLYKSGTGDNKKEELIALYEKKKGSEKTSPGMVSVLLTEQLKRVKKVLATWKEVDGRVSLLCTSLIAQEDRSTDTACSAVEVTDGLVGFLSGNFSDGTWMDEYLGVNATVNNKAGAAAATGPSNGVTFTGRGAGAEWPVGKQGENQLYHFANYNFTLVATVSIDGEPISNIPVVGVRAGSKGGSKLIELSYNSGKKWQVLRGDGDPTELGSIGKTDTTQHVVILLRNVTQCTAYVDGQRVGNAQCELGSGESNEISHFYIGGDGGSADDQESRGDVSVTVRNVLLYNRPWDDTEIGAFNPNKANIPVEVERPVEGEAIQPSSGGRPEEQGQLLGSSGAGGVSAPTVSSATTSSAGEESVMQMVSEESSDGSENVGGASLSDGDPTVETREEGTDEQEKEIQAQNADVKAAALSSNLGNVSQGNNSDACSVCGSGLLPSLLLLLGLWGFAAL</sequence>
<dbReference type="GO" id="GO:0004308">
    <property type="term" value="F:exo-alpha-sialidase activity"/>
    <property type="evidence" value="ECO:0007669"/>
    <property type="project" value="InterPro"/>
</dbReference>
<dbReference type="PRINTS" id="PR01803">
    <property type="entry name" value="TCSIALIDASE"/>
</dbReference>
<feature type="domain" description="Sialidase" evidence="2">
    <location>
        <begin position="95"/>
        <end position="448"/>
    </location>
</feature>
<dbReference type="CDD" id="cd15482">
    <property type="entry name" value="Sialidase_non-viral"/>
    <property type="match status" value="1"/>
</dbReference>
<dbReference type="InterPro" id="IPR055239">
    <property type="entry name" value="TS_C"/>
</dbReference>
<feature type="region of interest" description="Disordered" evidence="1">
    <location>
        <begin position="1"/>
        <end position="37"/>
    </location>
</feature>
<gene>
    <name evidence="4" type="ORF">C3747_145g111</name>
</gene>
<accession>A0A2V2W859</accession>
<name>A0A2V2W859_TRYCR</name>
<feature type="compositionally biased region" description="Low complexity" evidence="1">
    <location>
        <begin position="757"/>
        <end position="793"/>
    </location>
</feature>
<dbReference type="InterPro" id="IPR021287">
    <property type="entry name" value="Trans-sialidase_CS"/>
</dbReference>
<dbReference type="SMR" id="A0A2V2W859"/>
<dbReference type="VEuPathDB" id="TriTrypDB:TcCL_NonESM06975"/>
<evidence type="ECO:0000313" key="5">
    <source>
        <dbReference type="Proteomes" id="UP000246078"/>
    </source>
</evidence>
<dbReference type="VEuPathDB" id="TriTrypDB:C4B63_5g433"/>
<evidence type="ECO:0000259" key="2">
    <source>
        <dbReference type="Pfam" id="PF13859"/>
    </source>
</evidence>
<comment type="caution">
    <text evidence="4">The sequence shown here is derived from an EMBL/GenBank/DDBJ whole genome shotgun (WGS) entry which is preliminary data.</text>
</comment>
<dbReference type="VEuPathDB" id="TriTrypDB:TcG_11812"/>
<dbReference type="VEuPathDB" id="TriTrypDB:TcCLB.506895.80"/>
<dbReference type="VEuPathDB" id="TriTrypDB:Tc_MARK_7344"/>
<proteinExistence type="predicted"/>
<dbReference type="Pfam" id="PF22925">
    <property type="entry name" value="TS_C"/>
    <property type="match status" value="1"/>
</dbReference>
<dbReference type="Pfam" id="PF11052">
    <property type="entry name" value="Tr-sialidase_C"/>
    <property type="match status" value="1"/>
</dbReference>
<evidence type="ECO:0000256" key="1">
    <source>
        <dbReference type="SAM" id="MobiDB-lite"/>
    </source>
</evidence>
<dbReference type="SUPFAM" id="SSF49899">
    <property type="entry name" value="Concanavalin A-like lectins/glucanases"/>
    <property type="match status" value="1"/>
</dbReference>
<dbReference type="VEuPathDB" id="TriTrypDB:TcBrA4_0045020"/>
<dbReference type="InterPro" id="IPR013320">
    <property type="entry name" value="ConA-like_dom_sf"/>
</dbReference>
<dbReference type="InterPro" id="IPR011040">
    <property type="entry name" value="Sialidase"/>
</dbReference>
<dbReference type="AlphaFoldDB" id="A0A2V2W859"/>
<dbReference type="VEuPathDB" id="TriTrypDB:TCSYLVIO_009557"/>
<evidence type="ECO:0000313" key="4">
    <source>
        <dbReference type="EMBL" id="PWV04701.1"/>
    </source>
</evidence>
<reference evidence="4 5" key="1">
    <citation type="journal article" date="2018" name="Microb. Genom.">
        <title>Expanding an expanded genome: long-read sequencing of Trypanosoma cruzi.</title>
        <authorList>
            <person name="Berna L."/>
            <person name="Rodriguez M."/>
            <person name="Chiribao M.L."/>
            <person name="Parodi-Talice A."/>
            <person name="Pita S."/>
            <person name="Rijo G."/>
            <person name="Alvarez-Valin F."/>
            <person name="Robello C."/>
        </authorList>
    </citation>
    <scope>NUCLEOTIDE SEQUENCE [LARGE SCALE GENOMIC DNA]</scope>
    <source>
        <strain evidence="4 5">TCC</strain>
    </source>
</reference>
<dbReference type="InterPro" id="IPR008377">
    <property type="entry name" value="Sialidase_trypan"/>
</dbReference>
<dbReference type="VEuPathDB" id="TriTrypDB:TCDM_13683"/>